<feature type="non-terminal residue" evidence="2">
    <location>
        <position position="591"/>
    </location>
</feature>
<dbReference type="NCBIfam" id="TIGR01760">
    <property type="entry name" value="tape_meas_TP901"/>
    <property type="match status" value="1"/>
</dbReference>
<reference evidence="2" key="1">
    <citation type="journal article" date="2015" name="Nature">
        <title>Complex archaea that bridge the gap between prokaryotes and eukaryotes.</title>
        <authorList>
            <person name="Spang A."/>
            <person name="Saw J.H."/>
            <person name="Jorgensen S.L."/>
            <person name="Zaremba-Niedzwiedzka K."/>
            <person name="Martijn J."/>
            <person name="Lind A.E."/>
            <person name="van Eijk R."/>
            <person name="Schleper C."/>
            <person name="Guy L."/>
            <person name="Ettema T.J."/>
        </authorList>
    </citation>
    <scope>NUCLEOTIDE SEQUENCE</scope>
</reference>
<evidence type="ECO:0000259" key="1">
    <source>
        <dbReference type="Pfam" id="PF10145"/>
    </source>
</evidence>
<proteinExistence type="predicted"/>
<dbReference type="Pfam" id="PF10145">
    <property type="entry name" value="PhageMin_Tail"/>
    <property type="match status" value="1"/>
</dbReference>
<gene>
    <name evidence="2" type="ORF">LCGC14_2269560</name>
</gene>
<feature type="domain" description="Phage tail tape measure protein" evidence="1">
    <location>
        <begin position="43"/>
        <end position="234"/>
    </location>
</feature>
<accession>A0A0F9CXC0</accession>
<name>A0A0F9CXC0_9ZZZZ</name>
<feature type="non-terminal residue" evidence="2">
    <location>
        <position position="1"/>
    </location>
</feature>
<dbReference type="InterPro" id="IPR010090">
    <property type="entry name" value="Phage_tape_meas"/>
</dbReference>
<dbReference type="EMBL" id="LAZR01031345">
    <property type="protein sequence ID" value="KKL54023.1"/>
    <property type="molecule type" value="Genomic_DNA"/>
</dbReference>
<protein>
    <recommendedName>
        <fullName evidence="1">Phage tail tape measure protein domain-containing protein</fullName>
    </recommendedName>
</protein>
<sequence length="591" mass="61885">PTNTSIAMADQPRVILSGFADEAAHPTDQSQKTAEQQFATLSDEIRGLSKVLPTSAVEIAGVAEAAGQLGIETENIVEFTETMAQLGATTNLSAEEAAVALARLANITKLPQDQFDELGSTIVELGNNFATTEREIVELSLRLAAAGSQIGLTQAEILGFATALSSLGVRAEAGGTAFSRMFVEIEKAVRGGGEDLAAFAEVAGLTAEEFVQAYQQDAAGAITTFIEGLGDIGEAGGNVFGVLERLELDNVRVRDALLRTAGAGDVLRDALQTGEAAWAANTALAEEFGKRVETTGAQLQIARNRITDVGIDLGTALLPVLVDAAMFTADWVERLELLAPILPSVALAVGALVAALVVRRIVKFVSGIEDLGKAAKALVKGNAPFIALVAGVTALDLALRAITGAGIIGTLSKLFEGNQTAARGAAEAVREYELALLEAGPDADAAAVAVDLFSASIKEQDSLLETLGDKAFNAFVTIGRLSKEELIARDRFEALNGAIVEQFQTMVDADVVTMDLVSAFQALTPAQQQLITDTGVMEGVWARYRGEVERGDAALANIRIRVDAAAEAFEASGDAIEDETDTFAEYIDTLD</sequence>
<dbReference type="AlphaFoldDB" id="A0A0F9CXC0"/>
<comment type="caution">
    <text evidence="2">The sequence shown here is derived from an EMBL/GenBank/DDBJ whole genome shotgun (WGS) entry which is preliminary data.</text>
</comment>
<evidence type="ECO:0000313" key="2">
    <source>
        <dbReference type="EMBL" id="KKL54023.1"/>
    </source>
</evidence>
<organism evidence="2">
    <name type="scientific">marine sediment metagenome</name>
    <dbReference type="NCBI Taxonomy" id="412755"/>
    <lineage>
        <taxon>unclassified sequences</taxon>
        <taxon>metagenomes</taxon>
        <taxon>ecological metagenomes</taxon>
    </lineage>
</organism>